<dbReference type="InterPro" id="IPR018357">
    <property type="entry name" value="Hexapep_transf_CS"/>
</dbReference>
<gene>
    <name evidence="6" type="ORF">C8D77_105274</name>
</gene>
<accession>A0A8E2WDE0</accession>
<evidence type="ECO:0000256" key="3">
    <source>
        <dbReference type="ARBA" id="ARBA00022737"/>
    </source>
</evidence>
<evidence type="ECO:0000256" key="5">
    <source>
        <dbReference type="ARBA" id="ARBA00023315"/>
    </source>
</evidence>
<organism evidence="6 7">
    <name type="scientific">Rhizobium loti</name>
    <name type="common">Mesorhizobium loti</name>
    <dbReference type="NCBI Taxonomy" id="381"/>
    <lineage>
        <taxon>Bacteria</taxon>
        <taxon>Pseudomonadati</taxon>
        <taxon>Pseudomonadota</taxon>
        <taxon>Alphaproteobacteria</taxon>
        <taxon>Hyphomicrobiales</taxon>
        <taxon>Phyllobacteriaceae</taxon>
        <taxon>Mesorhizobium</taxon>
    </lineage>
</organism>
<dbReference type="GO" id="GO:0016746">
    <property type="term" value="F:acyltransferase activity"/>
    <property type="evidence" value="ECO:0007669"/>
    <property type="project" value="UniProtKB-KW"/>
</dbReference>
<protein>
    <submittedName>
        <fullName evidence="6">Virginiamycin A acetyltransferase</fullName>
    </submittedName>
</protein>
<dbReference type="Gene3D" id="2.160.10.10">
    <property type="entry name" value="Hexapeptide repeat proteins"/>
    <property type="match status" value="1"/>
</dbReference>
<dbReference type="PANTHER" id="PTHR43300">
    <property type="entry name" value="ACETYLTRANSFERASE"/>
    <property type="match status" value="1"/>
</dbReference>
<dbReference type="PANTHER" id="PTHR43300:SF11">
    <property type="entry name" value="ACETYLTRANSFERASE RV3034C-RELATED"/>
    <property type="match status" value="1"/>
</dbReference>
<evidence type="ECO:0000256" key="1">
    <source>
        <dbReference type="ARBA" id="ARBA00007274"/>
    </source>
</evidence>
<dbReference type="InterPro" id="IPR001451">
    <property type="entry name" value="Hexapep"/>
</dbReference>
<dbReference type="InterPro" id="IPR050179">
    <property type="entry name" value="Trans_hexapeptide_repeat"/>
</dbReference>
<proteinExistence type="inferred from homology"/>
<keyword evidence="5" id="KW-0012">Acyltransferase</keyword>
<evidence type="ECO:0000313" key="7">
    <source>
        <dbReference type="Proteomes" id="UP000245631"/>
    </source>
</evidence>
<keyword evidence="2 6" id="KW-0808">Transferase</keyword>
<dbReference type="InterPro" id="IPR011004">
    <property type="entry name" value="Trimer_LpxA-like_sf"/>
</dbReference>
<sequence>MRLAAISLTDPNSLTDIDMDGPNPNIKHPIPMHTRVGFLKGLVNAPNIEIGDYTYYDDPDGPDKFAEKCVLHHYPFIGDKLIIGRFCAIAEGARFIMNGANHAMSGFSTYPFNIFGHGWEKGFDPATWSQEVRGDTIVGNDVWIGMEAVIMPGVEIGHGAIVGAKSVVTHDVPPYAIVAGNAAKVVRMRFDDRTIRRLLAVAWWNWPVDKVSRNLDAIRGANISLLEAAA</sequence>
<keyword evidence="4" id="KW-0046">Antibiotic resistance</keyword>
<comment type="similarity">
    <text evidence="1">Belongs to the transferase hexapeptide repeat family.</text>
</comment>
<dbReference type="PROSITE" id="PS00101">
    <property type="entry name" value="HEXAPEP_TRANSFERASES"/>
    <property type="match status" value="1"/>
</dbReference>
<keyword evidence="3" id="KW-0677">Repeat</keyword>
<dbReference type="Pfam" id="PF00132">
    <property type="entry name" value="Hexapep"/>
    <property type="match status" value="1"/>
</dbReference>
<dbReference type="GO" id="GO:0046677">
    <property type="term" value="P:response to antibiotic"/>
    <property type="evidence" value="ECO:0007669"/>
    <property type="project" value="UniProtKB-KW"/>
</dbReference>
<name>A0A8E2WDE0_RHILI</name>
<dbReference type="CDD" id="cd03349">
    <property type="entry name" value="LbH_XAT"/>
    <property type="match status" value="1"/>
</dbReference>
<dbReference type="AlphaFoldDB" id="A0A8E2WDE0"/>
<dbReference type="SUPFAM" id="SSF51161">
    <property type="entry name" value="Trimeric LpxA-like enzymes"/>
    <property type="match status" value="1"/>
</dbReference>
<evidence type="ECO:0000256" key="4">
    <source>
        <dbReference type="ARBA" id="ARBA00023251"/>
    </source>
</evidence>
<reference evidence="6 7" key="1">
    <citation type="submission" date="2018-05" db="EMBL/GenBank/DDBJ databases">
        <title>Genomic Encyclopedia of Type Strains, Phase IV (KMG-IV): sequencing the most valuable type-strain genomes for metagenomic binning, comparative biology and taxonomic classification.</title>
        <authorList>
            <person name="Goeker M."/>
        </authorList>
    </citation>
    <scope>NUCLEOTIDE SEQUENCE [LARGE SCALE GENOMIC DNA]</scope>
    <source>
        <strain evidence="6 7">DSM 2626</strain>
    </source>
</reference>
<dbReference type="Proteomes" id="UP000245631">
    <property type="component" value="Unassembled WGS sequence"/>
</dbReference>
<evidence type="ECO:0000256" key="2">
    <source>
        <dbReference type="ARBA" id="ARBA00022679"/>
    </source>
</evidence>
<comment type="caution">
    <text evidence="6">The sequence shown here is derived from an EMBL/GenBank/DDBJ whole genome shotgun (WGS) entry which is preliminary data.</text>
</comment>
<evidence type="ECO:0000313" key="6">
    <source>
        <dbReference type="EMBL" id="PWJ90380.1"/>
    </source>
</evidence>
<dbReference type="EMBL" id="QGGH01000005">
    <property type="protein sequence ID" value="PWJ90380.1"/>
    <property type="molecule type" value="Genomic_DNA"/>
</dbReference>
<dbReference type="FunFam" id="2.160.10.10:FF:000037">
    <property type="entry name" value="Streptogramin A acetyltransferase"/>
    <property type="match status" value="1"/>
</dbReference>